<gene>
    <name evidence="1" type="ORF">GCM10007392_11750</name>
</gene>
<name>A0A918K4Q5_9GAMM</name>
<dbReference type="Proteomes" id="UP000626148">
    <property type="component" value="Unassembled WGS sequence"/>
</dbReference>
<sequence length="440" mass="48441">MTSVLKRRLALGLAGFVVLFGLFLGWRWLSWSSESWLNERLGDVARVDWPQPDDAGLSRLVWLSPDVAFSSGHFTAERLELTFSPLSILLGNPQVIELTLDRPLWLSDAALSSDGLVQLVRLIDTIAPHKLTATQATLAVGDREWNDIEAAAERLGGSRRYHWQVSGRLVSDRHRLNLTAGAIVRSRDEGLLITEGNGQWTVSQGPWRGSWRTALRSGTYSDDRWSLEYLSWSGRWPEPGDALPGGLDWAGAIEQADQLDTGWHLSGLDTALAFPDEAGVPQRVSALSSDLTVQPGRATGQLSLSYRSGGEDQNQAQDLTLAVEGRADLSPGAFEWQDAAVLVGLTRADGSISLRFDAEALTFDPDRNQWQLTDGEWQEQRPDRPDQSFGFGVLSGTWPGLTLREAPTVAERLNDTLRPIGSQLEWTNALRRTLVPKAGS</sequence>
<reference evidence="1" key="1">
    <citation type="journal article" date="2014" name="Int. J. Syst. Evol. Microbiol.">
        <title>Complete genome sequence of Corynebacterium casei LMG S-19264T (=DSM 44701T), isolated from a smear-ripened cheese.</title>
        <authorList>
            <consortium name="US DOE Joint Genome Institute (JGI-PGF)"/>
            <person name="Walter F."/>
            <person name="Albersmeier A."/>
            <person name="Kalinowski J."/>
            <person name="Ruckert C."/>
        </authorList>
    </citation>
    <scope>NUCLEOTIDE SEQUENCE</scope>
    <source>
        <strain evidence="1">KCTC 22169</strain>
    </source>
</reference>
<evidence type="ECO:0000313" key="1">
    <source>
        <dbReference type="EMBL" id="GGX46327.1"/>
    </source>
</evidence>
<dbReference type="RefSeq" id="WP_189607552.1">
    <property type="nucleotide sequence ID" value="NZ_BMXR01000002.1"/>
</dbReference>
<protein>
    <submittedName>
        <fullName evidence="1">Uncharacterized protein</fullName>
    </submittedName>
</protein>
<dbReference type="EMBL" id="BMXR01000002">
    <property type="protein sequence ID" value="GGX46327.1"/>
    <property type="molecule type" value="Genomic_DNA"/>
</dbReference>
<proteinExistence type="predicted"/>
<evidence type="ECO:0000313" key="2">
    <source>
        <dbReference type="Proteomes" id="UP000626148"/>
    </source>
</evidence>
<reference evidence="1" key="2">
    <citation type="submission" date="2020-09" db="EMBL/GenBank/DDBJ databases">
        <authorList>
            <person name="Sun Q."/>
            <person name="Kim S."/>
        </authorList>
    </citation>
    <scope>NUCLEOTIDE SEQUENCE</scope>
    <source>
        <strain evidence="1">KCTC 22169</strain>
    </source>
</reference>
<accession>A0A918K4Q5</accession>
<comment type="caution">
    <text evidence="1">The sequence shown here is derived from an EMBL/GenBank/DDBJ whole genome shotgun (WGS) entry which is preliminary data.</text>
</comment>
<keyword evidence="2" id="KW-1185">Reference proteome</keyword>
<dbReference type="AlphaFoldDB" id="A0A918K4Q5"/>
<organism evidence="1 2">
    <name type="scientific">Saccharospirillum salsuginis</name>
    <dbReference type="NCBI Taxonomy" id="418750"/>
    <lineage>
        <taxon>Bacteria</taxon>
        <taxon>Pseudomonadati</taxon>
        <taxon>Pseudomonadota</taxon>
        <taxon>Gammaproteobacteria</taxon>
        <taxon>Oceanospirillales</taxon>
        <taxon>Saccharospirillaceae</taxon>
        <taxon>Saccharospirillum</taxon>
    </lineage>
</organism>